<reference evidence="2" key="1">
    <citation type="journal article" date="2021" name="Genome Biol. Evol.">
        <title>The assembled and annotated genome of the fairy-ring fungus Marasmius oreades.</title>
        <authorList>
            <person name="Hiltunen M."/>
            <person name="Ament-Velasquez S.L."/>
            <person name="Johannesson H."/>
        </authorList>
    </citation>
    <scope>NUCLEOTIDE SEQUENCE</scope>
    <source>
        <strain evidence="2">03SP1</strain>
    </source>
</reference>
<evidence type="ECO:0000256" key="1">
    <source>
        <dbReference type="SAM" id="MobiDB-lite"/>
    </source>
</evidence>
<dbReference type="Proteomes" id="UP001049176">
    <property type="component" value="Chromosome 7"/>
</dbReference>
<organism evidence="2 3">
    <name type="scientific">Marasmius oreades</name>
    <name type="common">fairy-ring Marasmius</name>
    <dbReference type="NCBI Taxonomy" id="181124"/>
    <lineage>
        <taxon>Eukaryota</taxon>
        <taxon>Fungi</taxon>
        <taxon>Dikarya</taxon>
        <taxon>Basidiomycota</taxon>
        <taxon>Agaricomycotina</taxon>
        <taxon>Agaricomycetes</taxon>
        <taxon>Agaricomycetidae</taxon>
        <taxon>Agaricales</taxon>
        <taxon>Marasmiineae</taxon>
        <taxon>Marasmiaceae</taxon>
        <taxon>Marasmius</taxon>
    </lineage>
</organism>
<dbReference type="KEGG" id="more:E1B28_011356"/>
<protein>
    <submittedName>
        <fullName evidence="2">Uncharacterized protein</fullName>
    </submittedName>
</protein>
<gene>
    <name evidence="2" type="ORF">E1B28_011356</name>
</gene>
<dbReference type="AlphaFoldDB" id="A0A9P7UR44"/>
<name>A0A9P7UR44_9AGAR</name>
<proteinExistence type="predicted"/>
<accession>A0A9P7UR44</accession>
<keyword evidence="3" id="KW-1185">Reference proteome</keyword>
<sequence>MSAWRKRMRTETCGIVMPANNSQNRPERTKRHWKKQKTDGPKHASKTYFLKESCQFPSARNLSNTTKQSAPQEISKR</sequence>
<evidence type="ECO:0000313" key="2">
    <source>
        <dbReference type="EMBL" id="KAG7089701.1"/>
    </source>
</evidence>
<dbReference type="EMBL" id="CM032187">
    <property type="protein sequence ID" value="KAG7089701.1"/>
    <property type="molecule type" value="Genomic_DNA"/>
</dbReference>
<dbReference type="RefSeq" id="XP_043006171.1">
    <property type="nucleotide sequence ID" value="XM_043156385.1"/>
</dbReference>
<feature type="region of interest" description="Disordered" evidence="1">
    <location>
        <begin position="1"/>
        <end position="77"/>
    </location>
</feature>
<comment type="caution">
    <text evidence="2">The sequence shown here is derived from an EMBL/GenBank/DDBJ whole genome shotgun (WGS) entry which is preliminary data.</text>
</comment>
<dbReference type="GeneID" id="66080431"/>
<evidence type="ECO:0000313" key="3">
    <source>
        <dbReference type="Proteomes" id="UP001049176"/>
    </source>
</evidence>
<feature type="compositionally biased region" description="Polar residues" evidence="1">
    <location>
        <begin position="55"/>
        <end position="77"/>
    </location>
</feature>